<gene>
    <name evidence="2" type="ORF">LDAN0321_LOCUS8263</name>
</gene>
<evidence type="ECO:0000256" key="1">
    <source>
        <dbReference type="SAM" id="Phobius"/>
    </source>
</evidence>
<sequence>MAIRKSIHGKFHDRFMQRFFYVADLFMNTAYVNILYYINLTNIMQAATPLEAILNALALEYLFQIDEELGSSAWWDPDRRWIRAGSVEIILQNSIERDILKSPALFAQKYNIPVSDLIECCDGDLKLFHNFVQAVKDAKDVTLMTRDEILYERCRLLSVKKNNRRAMDNFDKQVTFFGGYPIERSRISPGKNDHAHGLFNNYRSYRTWSRWSSILYLSPVPELDKEIFCGRTSVLQQELEEEVPAFMFGGCPSLTESSFKLWRMSKDVLTLKSLGKSITYILHHRPRFLWILFEILYQSLRILCILSLALLPMFILCVIFAGFACLYDPELVPGNLVSDRLPPR</sequence>
<keyword evidence="1" id="KW-0812">Transmembrane</keyword>
<organism evidence="2">
    <name type="scientific">Leptocylindrus danicus</name>
    <dbReference type="NCBI Taxonomy" id="163516"/>
    <lineage>
        <taxon>Eukaryota</taxon>
        <taxon>Sar</taxon>
        <taxon>Stramenopiles</taxon>
        <taxon>Ochrophyta</taxon>
        <taxon>Bacillariophyta</taxon>
        <taxon>Coscinodiscophyceae</taxon>
        <taxon>Chaetocerotophycidae</taxon>
        <taxon>Leptocylindrales</taxon>
        <taxon>Leptocylindraceae</taxon>
        <taxon>Leptocylindrus</taxon>
    </lineage>
</organism>
<accession>A0A7S2KDI7</accession>
<name>A0A7S2KDI7_9STRA</name>
<keyword evidence="1" id="KW-1133">Transmembrane helix</keyword>
<proteinExistence type="predicted"/>
<reference evidence="2" key="1">
    <citation type="submission" date="2021-01" db="EMBL/GenBank/DDBJ databases">
        <authorList>
            <person name="Corre E."/>
            <person name="Pelletier E."/>
            <person name="Niang G."/>
            <person name="Scheremetjew M."/>
            <person name="Finn R."/>
            <person name="Kale V."/>
            <person name="Holt S."/>
            <person name="Cochrane G."/>
            <person name="Meng A."/>
            <person name="Brown T."/>
            <person name="Cohen L."/>
        </authorList>
    </citation>
    <scope>NUCLEOTIDE SEQUENCE</scope>
    <source>
        <strain evidence="2">B650</strain>
    </source>
</reference>
<protein>
    <submittedName>
        <fullName evidence="2">Uncharacterized protein</fullName>
    </submittedName>
</protein>
<feature type="transmembrane region" description="Helical" evidence="1">
    <location>
        <begin position="302"/>
        <end position="324"/>
    </location>
</feature>
<evidence type="ECO:0000313" key="2">
    <source>
        <dbReference type="EMBL" id="CAD9573731.1"/>
    </source>
</evidence>
<keyword evidence="1" id="KW-0472">Membrane</keyword>
<dbReference type="AlphaFoldDB" id="A0A7S2KDI7"/>
<dbReference type="EMBL" id="HBGY01012938">
    <property type="protein sequence ID" value="CAD9573731.1"/>
    <property type="molecule type" value="Transcribed_RNA"/>
</dbReference>
<feature type="transmembrane region" description="Helical" evidence="1">
    <location>
        <begin position="20"/>
        <end position="38"/>
    </location>
</feature>